<protein>
    <recommendedName>
        <fullName evidence="3">Alpha/beta hydrolase fold-3 domain-containing protein</fullName>
    </recommendedName>
</protein>
<feature type="domain" description="Alpha/beta hydrolase fold-3" evidence="3">
    <location>
        <begin position="74"/>
        <end position="279"/>
    </location>
</feature>
<dbReference type="Gene3D" id="3.40.50.1820">
    <property type="entry name" value="alpha/beta hydrolase"/>
    <property type="match status" value="1"/>
</dbReference>
<dbReference type="AlphaFoldDB" id="A0A0Q0WLY0"/>
<accession>A0A0Q0WLY0</accession>
<dbReference type="PANTHER" id="PTHR48081:SF8">
    <property type="entry name" value="ALPHA_BETA HYDROLASE FOLD-3 DOMAIN-CONTAINING PROTEIN-RELATED"/>
    <property type="match status" value="1"/>
</dbReference>
<keyword evidence="5" id="KW-1185">Reference proteome</keyword>
<evidence type="ECO:0000313" key="4">
    <source>
        <dbReference type="EMBL" id="KQB36775.1"/>
    </source>
</evidence>
<gene>
    <name evidence="4" type="ORF">AOG55_03175</name>
</gene>
<dbReference type="InterPro" id="IPR002168">
    <property type="entry name" value="Lipase_GDXG_HIS_AS"/>
</dbReference>
<dbReference type="PANTHER" id="PTHR48081">
    <property type="entry name" value="AB HYDROLASE SUPERFAMILY PROTEIN C4A8.06C"/>
    <property type="match status" value="1"/>
</dbReference>
<comment type="caution">
    <text evidence="4">The sequence shown here is derived from an EMBL/GenBank/DDBJ whole genome shotgun (WGS) entry which is preliminary data.</text>
</comment>
<dbReference type="SUPFAM" id="SSF53474">
    <property type="entry name" value="alpha/beta-Hydrolases"/>
    <property type="match status" value="1"/>
</dbReference>
<dbReference type="EMBL" id="LKBH01000010">
    <property type="protein sequence ID" value="KQB36775.1"/>
    <property type="molecule type" value="Genomic_DNA"/>
</dbReference>
<keyword evidence="2" id="KW-0378">Hydrolase</keyword>
<proteinExistence type="inferred from homology"/>
<reference evidence="4 5" key="1">
    <citation type="submission" date="2015-09" db="EMBL/GenBank/DDBJ databases">
        <title>Heavy metals and arsenic resistance mechanisms in polyextremophilic archaea of the family Ferroplasmaceae.</title>
        <authorList>
            <person name="Bulaev A.G."/>
            <person name="Kanygina A.V."/>
        </authorList>
    </citation>
    <scope>NUCLEOTIDE SEQUENCE [LARGE SCALE GENOMIC DNA]</scope>
    <source>
        <strain evidence="4 5">BH2</strain>
    </source>
</reference>
<name>A0A0Q0WLY0_9ARCH</name>
<evidence type="ECO:0000256" key="2">
    <source>
        <dbReference type="ARBA" id="ARBA00022801"/>
    </source>
</evidence>
<dbReference type="InterPro" id="IPR029058">
    <property type="entry name" value="AB_hydrolase_fold"/>
</dbReference>
<dbReference type="FunCoup" id="A0A0Q0WLY0">
    <property type="interactions" value="20"/>
</dbReference>
<sequence length="305" mass="33869">MIDPDFKSIIEDSKGNPDISRLDYKEARELMNDAMLAVSGNKIDIPDVRDFSIKLDGRILRARLYNSKKLNDGIVYFHGGGFISGSIDTHDNLCRLISMESGLKVISVDYRLAPESRFPAAVKDALDSFGYIYNKRDEFGISGGLGTAGDSSGANIAAALCLFSRDNKLKTPDVQVLFYPSLAPDNFSKSFMDFYNGYNLTGSAIEYFGSAYMHDKTDVLNPYFSPVLEENFQNIPPAIIISGENDPLRDPAEAYYKKLRNNGIRAIGIRALGMIHGFATDFNISETAKNLVIMVSKMIPEFMKQ</sequence>
<dbReference type="Proteomes" id="UP000050301">
    <property type="component" value="Unassembled WGS sequence"/>
</dbReference>
<evidence type="ECO:0000259" key="3">
    <source>
        <dbReference type="Pfam" id="PF07859"/>
    </source>
</evidence>
<dbReference type="InterPro" id="IPR013094">
    <property type="entry name" value="AB_hydrolase_3"/>
</dbReference>
<organism evidence="4 5">
    <name type="scientific">Acidiplasma cupricumulans</name>
    <dbReference type="NCBI Taxonomy" id="312540"/>
    <lineage>
        <taxon>Archaea</taxon>
        <taxon>Methanobacteriati</taxon>
        <taxon>Thermoplasmatota</taxon>
        <taxon>Thermoplasmata</taxon>
        <taxon>Thermoplasmatales</taxon>
        <taxon>Ferroplasmaceae</taxon>
        <taxon>Acidiplasma</taxon>
    </lineage>
</organism>
<evidence type="ECO:0000313" key="5">
    <source>
        <dbReference type="Proteomes" id="UP000050301"/>
    </source>
</evidence>
<dbReference type="GO" id="GO:0016787">
    <property type="term" value="F:hydrolase activity"/>
    <property type="evidence" value="ECO:0007669"/>
    <property type="project" value="UniProtKB-KW"/>
</dbReference>
<comment type="similarity">
    <text evidence="1">Belongs to the 'GDXG' lipolytic enzyme family.</text>
</comment>
<dbReference type="PROSITE" id="PS01173">
    <property type="entry name" value="LIPASE_GDXG_HIS"/>
    <property type="match status" value="1"/>
</dbReference>
<dbReference type="InterPro" id="IPR050300">
    <property type="entry name" value="GDXG_lipolytic_enzyme"/>
</dbReference>
<dbReference type="RefSeq" id="WP_055040736.1">
    <property type="nucleotide sequence ID" value="NZ_LKBH01000010.1"/>
</dbReference>
<dbReference type="InParanoid" id="A0A0Q0WLY0"/>
<dbReference type="Pfam" id="PF07859">
    <property type="entry name" value="Abhydrolase_3"/>
    <property type="match status" value="1"/>
</dbReference>
<evidence type="ECO:0000256" key="1">
    <source>
        <dbReference type="ARBA" id="ARBA00010515"/>
    </source>
</evidence>